<proteinExistence type="predicted"/>
<feature type="domain" description="Transglycosylase SLT" evidence="2">
    <location>
        <begin position="6"/>
        <end position="193"/>
    </location>
</feature>
<protein>
    <recommendedName>
        <fullName evidence="2">Transglycosylase SLT domain-containing protein</fullName>
    </recommendedName>
</protein>
<dbReference type="InterPro" id="IPR023346">
    <property type="entry name" value="Lysozyme-like_dom_sf"/>
</dbReference>
<dbReference type="Proteomes" id="UP001056980">
    <property type="component" value="Chromosome"/>
</dbReference>
<dbReference type="EMBL" id="CP083444">
    <property type="protein sequence ID" value="USP02535.1"/>
    <property type="molecule type" value="Genomic_DNA"/>
</dbReference>
<dbReference type="SUPFAM" id="SSF53955">
    <property type="entry name" value="Lysozyme-like"/>
    <property type="match status" value="1"/>
</dbReference>
<evidence type="ECO:0000259" key="2">
    <source>
        <dbReference type="Pfam" id="PF19489"/>
    </source>
</evidence>
<organism evidence="3 4">
    <name type="scientific">Bartonella taylorii</name>
    <dbReference type="NCBI Taxonomy" id="33046"/>
    <lineage>
        <taxon>Bacteria</taxon>
        <taxon>Pseudomonadati</taxon>
        <taxon>Pseudomonadota</taxon>
        <taxon>Alphaproteobacteria</taxon>
        <taxon>Hyphomicrobiales</taxon>
        <taxon>Bartonellaceae</taxon>
        <taxon>Bartonella</taxon>
    </lineage>
</organism>
<feature type="chain" id="PRO_5040277549" description="Transglycosylase SLT domain-containing protein" evidence="1">
    <location>
        <begin position="21"/>
        <end position="196"/>
    </location>
</feature>
<evidence type="ECO:0000313" key="3">
    <source>
        <dbReference type="EMBL" id="USP02535.1"/>
    </source>
</evidence>
<name>A0A9Q8YY86_BARTA</name>
<dbReference type="AlphaFoldDB" id="A0A9Q8YY86"/>
<keyword evidence="1" id="KW-0732">Signal</keyword>
<dbReference type="RefSeq" id="WP_078691513.1">
    <property type="nucleotide sequence ID" value="NZ_CP083444.1"/>
</dbReference>
<dbReference type="Gene3D" id="1.10.530.10">
    <property type="match status" value="1"/>
</dbReference>
<evidence type="ECO:0000313" key="4">
    <source>
        <dbReference type="Proteomes" id="UP001056980"/>
    </source>
</evidence>
<sequence length="196" mass="22364">MRRLLFLGALVFLLEGCATTSPTYTNNACAVLAQKNSFFDNWGKAAQRAAMRYGIPMPIILATIKMESNFRHNARPPRTKLFGFIPWKRRSTAYGYSQALDSTWAMYLRSTGRSFAWRTNFADAADFVAWYHRQSVQRNGVRFDDAYSLYLNYHMGHGAYARSRGQASSSALAQAAQLMARISRQYEQQLKACGWR</sequence>
<dbReference type="Pfam" id="PF19489">
    <property type="entry name" value="SLT_4"/>
    <property type="match status" value="1"/>
</dbReference>
<feature type="signal peptide" evidence="1">
    <location>
        <begin position="1"/>
        <end position="20"/>
    </location>
</feature>
<gene>
    <name evidence="3" type="ORF">LAJ60_06570</name>
</gene>
<accession>A0A9Q8YY86</accession>
<evidence type="ECO:0000256" key="1">
    <source>
        <dbReference type="SAM" id="SignalP"/>
    </source>
</evidence>
<dbReference type="KEGG" id="btay:LAJ60_06570"/>
<dbReference type="InterPro" id="IPR045795">
    <property type="entry name" value="SLT_4"/>
</dbReference>
<dbReference type="CDD" id="cd00442">
    <property type="entry name" value="Lyz-like"/>
    <property type="match status" value="1"/>
</dbReference>
<reference evidence="3" key="1">
    <citation type="journal article" date="2022" name="Proc. Natl. Acad. Sci. U.S.A.">
        <title>Identification of the Bartonella autotransporter CFA as a protective antigen and hypervariable target of neutralizing antibodies in mice.</title>
        <authorList>
            <person name="Siewert L.K."/>
            <person name="Korotaev A."/>
            <person name="Sedzicki J."/>
            <person name="Fromm K."/>
            <person name="Pinschewer D.D."/>
            <person name="Dehio C."/>
        </authorList>
    </citation>
    <scope>NUCLEOTIDE SEQUENCE</scope>
    <source>
        <strain evidence="3">IBS296</strain>
    </source>
</reference>